<gene>
    <name evidence="2" type="ORF">SAMN04488092_11093</name>
</gene>
<organism evidence="2 3">
    <name type="scientific">Thalassovita taeanensis</name>
    <dbReference type="NCBI Taxonomy" id="657014"/>
    <lineage>
        <taxon>Bacteria</taxon>
        <taxon>Pseudomonadati</taxon>
        <taxon>Pseudomonadota</taxon>
        <taxon>Alphaproteobacteria</taxon>
        <taxon>Rhodobacterales</taxon>
        <taxon>Roseobacteraceae</taxon>
        <taxon>Thalassovita</taxon>
    </lineage>
</organism>
<dbReference type="STRING" id="657014.SAMN04488092_11093"/>
<feature type="domain" description="T6SS Phospholipase effector Tle1-like catalytic" evidence="1">
    <location>
        <begin position="2"/>
        <end position="290"/>
    </location>
</feature>
<name>A0A1H9HUG4_9RHOB</name>
<sequence length="376" mass="40958">MKRIVFFCDGTWNRLDAGRPTHAVRLAQAVTPSAVDGRTQVVFYQQGVGTGRGSNMVARLTDRFLGGAFGWGLDDNIIDAYRHLVFCYEPGDEIFIFGFSRGAYTARSLAGLIRSAGIPPRDRIARINEAIAQYRARGPDTHPDSKASKRFRADFAPITATSQQDFDWRLAQGMDDTRLLTLAYLGVWDTVGALGLPSFLGVLAKLINHKYTFHDAALSRSVRSARHAVAIDERRRLYPPTLWDNLDTLNDGATDPEPPYRQLWFPGNHGIVGGSGTVPQLSAGTADWIAEGARMAGLEFDRVLLRQLVGPADSAAPLPDTLKKAGLFSLGGLLLRDRSGPARPSEVSINAADRVRAVSGYRPASLSRVLAAILAK</sequence>
<evidence type="ECO:0000313" key="2">
    <source>
        <dbReference type="EMBL" id="SEQ65974.1"/>
    </source>
</evidence>
<dbReference type="PANTHER" id="PTHR33840:SF1">
    <property type="entry name" value="TLE1 PHOSPHOLIPASE DOMAIN-CONTAINING PROTEIN"/>
    <property type="match status" value="1"/>
</dbReference>
<accession>A0A1H9HUG4</accession>
<dbReference type="Pfam" id="PF09994">
    <property type="entry name" value="T6SS_Tle1-like_cat"/>
    <property type="match status" value="1"/>
</dbReference>
<dbReference type="OrthoDB" id="4378831at2"/>
<proteinExistence type="predicted"/>
<reference evidence="2 3" key="1">
    <citation type="submission" date="2016-10" db="EMBL/GenBank/DDBJ databases">
        <authorList>
            <person name="de Groot N.N."/>
        </authorList>
    </citation>
    <scope>NUCLEOTIDE SEQUENCE [LARGE SCALE GENOMIC DNA]</scope>
    <source>
        <strain evidence="2 3">DSM 22007</strain>
    </source>
</reference>
<evidence type="ECO:0000259" key="1">
    <source>
        <dbReference type="Pfam" id="PF09994"/>
    </source>
</evidence>
<evidence type="ECO:0000313" key="3">
    <source>
        <dbReference type="Proteomes" id="UP000198634"/>
    </source>
</evidence>
<dbReference type="RefSeq" id="WP_090270399.1">
    <property type="nucleotide sequence ID" value="NZ_FOEP01000010.1"/>
</dbReference>
<dbReference type="Proteomes" id="UP000198634">
    <property type="component" value="Unassembled WGS sequence"/>
</dbReference>
<dbReference type="AlphaFoldDB" id="A0A1H9HUG4"/>
<keyword evidence="3" id="KW-1185">Reference proteome</keyword>
<dbReference type="EMBL" id="FOEP01000010">
    <property type="protein sequence ID" value="SEQ65974.1"/>
    <property type="molecule type" value="Genomic_DNA"/>
</dbReference>
<dbReference type="InterPro" id="IPR018712">
    <property type="entry name" value="Tle1-like_cat"/>
</dbReference>
<dbReference type="SUPFAM" id="SSF53474">
    <property type="entry name" value="alpha/beta-Hydrolases"/>
    <property type="match status" value="1"/>
</dbReference>
<dbReference type="InterPro" id="IPR029058">
    <property type="entry name" value="AB_hydrolase_fold"/>
</dbReference>
<dbReference type="PANTHER" id="PTHR33840">
    <property type="match status" value="1"/>
</dbReference>
<protein>
    <submittedName>
        <fullName evidence="2">Uncharacterized protein, PA2063/DUF2235 family</fullName>
    </submittedName>
</protein>